<accession>A0A0G0KFE9</accession>
<dbReference type="Proteomes" id="UP000034181">
    <property type="component" value="Unassembled WGS sequence"/>
</dbReference>
<reference evidence="2 3" key="1">
    <citation type="journal article" date="2015" name="Nature">
        <title>rRNA introns, odd ribosomes, and small enigmatic genomes across a large radiation of phyla.</title>
        <authorList>
            <person name="Brown C.T."/>
            <person name="Hug L.A."/>
            <person name="Thomas B.C."/>
            <person name="Sharon I."/>
            <person name="Castelle C.J."/>
            <person name="Singh A."/>
            <person name="Wilkins M.J."/>
            <person name="Williams K.H."/>
            <person name="Banfield J.F."/>
        </authorList>
    </citation>
    <scope>NUCLEOTIDE SEQUENCE [LARGE SCALE GENOMIC DNA]</scope>
</reference>
<gene>
    <name evidence="2" type="ORF">US96_C0039G0016</name>
</gene>
<dbReference type="InterPro" id="IPR041633">
    <property type="entry name" value="Polbeta"/>
</dbReference>
<dbReference type="AlphaFoldDB" id="A0A0G0KFE9"/>
<dbReference type="InterPro" id="IPR043519">
    <property type="entry name" value="NT_sf"/>
</dbReference>
<protein>
    <recommendedName>
        <fullName evidence="1">Polymerase beta nucleotidyltransferase domain-containing protein</fullName>
    </recommendedName>
</protein>
<comment type="caution">
    <text evidence="2">The sequence shown here is derived from an EMBL/GenBank/DDBJ whole genome shotgun (WGS) entry which is preliminary data.</text>
</comment>
<dbReference type="CDD" id="cd05403">
    <property type="entry name" value="NT_KNTase_like"/>
    <property type="match status" value="1"/>
</dbReference>
<sequence length="129" mass="15056">MDDKLEGIKQIFQADEKVKLAYLIGSQATSDTGPLSDYDFAIYLDERDTKKIFEKRVEIQDKIARVLKTNSVDVSVLDEVEEPEFKYSAITQGKLIFEREPYKIIVEPRIMNEYFDFRSSLLKYNLTSQ</sequence>
<dbReference type="InterPro" id="IPR052930">
    <property type="entry name" value="TA_antitoxin_MntA"/>
</dbReference>
<dbReference type="SUPFAM" id="SSF81301">
    <property type="entry name" value="Nucleotidyltransferase"/>
    <property type="match status" value="1"/>
</dbReference>
<dbReference type="Gene3D" id="3.30.460.10">
    <property type="entry name" value="Beta Polymerase, domain 2"/>
    <property type="match status" value="1"/>
</dbReference>
<feature type="domain" description="Polymerase beta nucleotidyltransferase" evidence="1">
    <location>
        <begin position="7"/>
        <end position="100"/>
    </location>
</feature>
<dbReference type="EMBL" id="LBUZ01000039">
    <property type="protein sequence ID" value="KKQ74180.1"/>
    <property type="molecule type" value="Genomic_DNA"/>
</dbReference>
<name>A0A0G0KFE9_9BACT</name>
<dbReference type="PANTHER" id="PTHR43852">
    <property type="entry name" value="NUCLEOTIDYLTRANSFERASE"/>
    <property type="match status" value="1"/>
</dbReference>
<dbReference type="PANTHER" id="PTHR43852:SF3">
    <property type="entry name" value="NUCLEOTIDYLTRANSFERASE"/>
    <property type="match status" value="1"/>
</dbReference>
<organism evidence="2 3">
    <name type="scientific">Candidatus Woesebacteria bacterium GW2011_GWB1_38_5b</name>
    <dbReference type="NCBI Taxonomy" id="1618569"/>
    <lineage>
        <taxon>Bacteria</taxon>
        <taxon>Candidatus Woeseibacteriota</taxon>
    </lineage>
</organism>
<evidence type="ECO:0000313" key="2">
    <source>
        <dbReference type="EMBL" id="KKQ74180.1"/>
    </source>
</evidence>
<proteinExistence type="predicted"/>
<evidence type="ECO:0000313" key="3">
    <source>
        <dbReference type="Proteomes" id="UP000034181"/>
    </source>
</evidence>
<dbReference type="Pfam" id="PF18765">
    <property type="entry name" value="Polbeta"/>
    <property type="match status" value="1"/>
</dbReference>
<dbReference type="NCBIfam" id="NF047752">
    <property type="entry name" value="MntA_antitoxin"/>
    <property type="match status" value="1"/>
</dbReference>
<evidence type="ECO:0000259" key="1">
    <source>
        <dbReference type="Pfam" id="PF18765"/>
    </source>
</evidence>